<keyword evidence="3" id="KW-0378">Hydrolase</keyword>
<dbReference type="Gene3D" id="3.40.50.1010">
    <property type="entry name" value="5'-nuclease"/>
    <property type="match status" value="1"/>
</dbReference>
<organism evidence="7 8">
    <name type="scientific">Pseudonocardia parietis</name>
    <dbReference type="NCBI Taxonomy" id="570936"/>
    <lineage>
        <taxon>Bacteria</taxon>
        <taxon>Bacillati</taxon>
        <taxon>Actinomycetota</taxon>
        <taxon>Actinomycetes</taxon>
        <taxon>Pseudonocardiales</taxon>
        <taxon>Pseudonocardiaceae</taxon>
        <taxon>Pseudonocardia</taxon>
    </lineage>
</organism>
<reference evidence="7 8" key="1">
    <citation type="submission" date="2021-03" db="EMBL/GenBank/DDBJ databases">
        <title>Sequencing the genomes of 1000 actinobacteria strains.</title>
        <authorList>
            <person name="Klenk H.-P."/>
        </authorList>
    </citation>
    <scope>NUCLEOTIDE SEQUENCE [LARGE SCALE GENOMIC DNA]</scope>
    <source>
        <strain evidence="7 8">DSM 45256</strain>
    </source>
</reference>
<dbReference type="SUPFAM" id="SSF88723">
    <property type="entry name" value="PIN domain-like"/>
    <property type="match status" value="1"/>
</dbReference>
<protein>
    <submittedName>
        <fullName evidence="7">PIN domain nuclease of toxin-antitoxin system</fullName>
    </submittedName>
</protein>
<feature type="domain" description="PIN" evidence="6">
    <location>
        <begin position="31"/>
        <end position="140"/>
    </location>
</feature>
<dbReference type="Pfam" id="PF01850">
    <property type="entry name" value="PIN"/>
    <property type="match status" value="1"/>
</dbReference>
<dbReference type="RefSeq" id="WP_210028040.1">
    <property type="nucleotide sequence ID" value="NZ_JAGINU010000001.1"/>
</dbReference>
<keyword evidence="8" id="KW-1185">Reference proteome</keyword>
<feature type="compositionally biased region" description="Low complexity" evidence="5">
    <location>
        <begin position="1"/>
        <end position="23"/>
    </location>
</feature>
<dbReference type="InterPro" id="IPR029060">
    <property type="entry name" value="PIN-like_dom_sf"/>
</dbReference>
<feature type="region of interest" description="Disordered" evidence="5">
    <location>
        <begin position="1"/>
        <end position="29"/>
    </location>
</feature>
<proteinExistence type="predicted"/>
<evidence type="ECO:0000313" key="8">
    <source>
        <dbReference type="Proteomes" id="UP001519295"/>
    </source>
</evidence>
<evidence type="ECO:0000256" key="2">
    <source>
        <dbReference type="ARBA" id="ARBA00022723"/>
    </source>
</evidence>
<evidence type="ECO:0000313" key="7">
    <source>
        <dbReference type="EMBL" id="MBP2367853.1"/>
    </source>
</evidence>
<evidence type="ECO:0000256" key="4">
    <source>
        <dbReference type="ARBA" id="ARBA00022842"/>
    </source>
</evidence>
<keyword evidence="2" id="KW-0479">Metal-binding</keyword>
<gene>
    <name evidence="7" type="ORF">JOF36_003549</name>
</gene>
<dbReference type="Proteomes" id="UP001519295">
    <property type="component" value="Unassembled WGS sequence"/>
</dbReference>
<evidence type="ECO:0000256" key="1">
    <source>
        <dbReference type="ARBA" id="ARBA00022722"/>
    </source>
</evidence>
<comment type="caution">
    <text evidence="7">The sequence shown here is derived from an EMBL/GenBank/DDBJ whole genome shotgun (WGS) entry which is preliminary data.</text>
</comment>
<evidence type="ECO:0000259" key="6">
    <source>
        <dbReference type="Pfam" id="PF01850"/>
    </source>
</evidence>
<sequence length="168" mass="17116">MTALDAGSPAPSRSAGAAEATATPPTPSPAVLDASAVLAWLRDEPGGDVVDRYLDTAVLSAVNLAEVHQKLAQHGVDADRATRQLRTLGVRIAPLDTPDAITAAKLWPATRAAGLSLGDRCCLALAARLGGPAVTADTAWTTLEIGVGVVLIRGSPPGTDRTDRRGPA</sequence>
<name>A0ABS4VVV5_9PSEU</name>
<keyword evidence="1" id="KW-0540">Nuclease</keyword>
<dbReference type="CDD" id="cd18682">
    <property type="entry name" value="PIN_VapC-like"/>
    <property type="match status" value="1"/>
</dbReference>
<dbReference type="EMBL" id="JAGINU010000001">
    <property type="protein sequence ID" value="MBP2367853.1"/>
    <property type="molecule type" value="Genomic_DNA"/>
</dbReference>
<evidence type="ECO:0000256" key="5">
    <source>
        <dbReference type="SAM" id="MobiDB-lite"/>
    </source>
</evidence>
<accession>A0ABS4VVV5</accession>
<evidence type="ECO:0000256" key="3">
    <source>
        <dbReference type="ARBA" id="ARBA00022801"/>
    </source>
</evidence>
<dbReference type="InterPro" id="IPR002716">
    <property type="entry name" value="PIN_dom"/>
</dbReference>
<keyword evidence="4" id="KW-0460">Magnesium</keyword>